<accession>A0AAV9VRT7</accession>
<name>A0AAV9VRT7_9PEZI</name>
<sequence length="58" mass="6018">MGNIQAEGIENDQNGAGTDNDVCGVNGEGAPPFDQTGHESVEGVINRSEEADEDLTLT</sequence>
<protein>
    <submittedName>
        <fullName evidence="2">Uncharacterized protein</fullName>
    </submittedName>
</protein>
<feature type="region of interest" description="Disordered" evidence="1">
    <location>
        <begin position="1"/>
        <end position="58"/>
    </location>
</feature>
<proteinExistence type="predicted"/>
<organism evidence="2 3">
    <name type="scientific">Arthrobotrys musiformis</name>
    <dbReference type="NCBI Taxonomy" id="47236"/>
    <lineage>
        <taxon>Eukaryota</taxon>
        <taxon>Fungi</taxon>
        <taxon>Dikarya</taxon>
        <taxon>Ascomycota</taxon>
        <taxon>Pezizomycotina</taxon>
        <taxon>Orbiliomycetes</taxon>
        <taxon>Orbiliales</taxon>
        <taxon>Orbiliaceae</taxon>
        <taxon>Arthrobotrys</taxon>
    </lineage>
</organism>
<evidence type="ECO:0000313" key="3">
    <source>
        <dbReference type="Proteomes" id="UP001370758"/>
    </source>
</evidence>
<dbReference type="Proteomes" id="UP001370758">
    <property type="component" value="Unassembled WGS sequence"/>
</dbReference>
<comment type="caution">
    <text evidence="2">The sequence shown here is derived from an EMBL/GenBank/DDBJ whole genome shotgun (WGS) entry which is preliminary data.</text>
</comment>
<evidence type="ECO:0000313" key="2">
    <source>
        <dbReference type="EMBL" id="KAK6495879.1"/>
    </source>
</evidence>
<gene>
    <name evidence="2" type="ORF">TWF481_002924</name>
</gene>
<evidence type="ECO:0000256" key="1">
    <source>
        <dbReference type="SAM" id="MobiDB-lite"/>
    </source>
</evidence>
<reference evidence="2 3" key="1">
    <citation type="submission" date="2023-08" db="EMBL/GenBank/DDBJ databases">
        <authorList>
            <person name="Palmer J.M."/>
        </authorList>
    </citation>
    <scope>NUCLEOTIDE SEQUENCE [LARGE SCALE GENOMIC DNA]</scope>
    <source>
        <strain evidence="2 3">TWF481</strain>
    </source>
</reference>
<keyword evidence="3" id="KW-1185">Reference proteome</keyword>
<dbReference type="EMBL" id="JAVHJL010000012">
    <property type="protein sequence ID" value="KAK6495879.1"/>
    <property type="molecule type" value="Genomic_DNA"/>
</dbReference>
<dbReference type="AlphaFoldDB" id="A0AAV9VRT7"/>